<evidence type="ECO:0000256" key="1">
    <source>
        <dbReference type="ARBA" id="ARBA00001947"/>
    </source>
</evidence>
<comment type="cofactor">
    <cofactor evidence="1">
        <name>Zn(2+)</name>
        <dbReference type="ChEBI" id="CHEBI:29105"/>
    </cofactor>
</comment>
<evidence type="ECO:0000259" key="5">
    <source>
        <dbReference type="Pfam" id="PF07687"/>
    </source>
</evidence>
<dbReference type="Gene3D" id="3.30.70.360">
    <property type="match status" value="1"/>
</dbReference>
<keyword evidence="4" id="KW-0862">Zinc</keyword>
<name>A0ABN1IMJ1_9CLOT</name>
<dbReference type="PROSITE" id="PS00758">
    <property type="entry name" value="ARGE_DAPE_CPG2_1"/>
    <property type="match status" value="1"/>
</dbReference>
<evidence type="ECO:0000256" key="2">
    <source>
        <dbReference type="ARBA" id="ARBA00022723"/>
    </source>
</evidence>
<sequence>MLSVEKQEKVVKVCQELIQAKSYSGGEEVVVERIKKVFNELGFDDFYVDEYGNIVGHIKGNKPGKKVLFDAHIDTVEVSDPSKWTVEPFAAEIKDGKIYGRGASDMKGALAAMICGVASFAEATKKDFAGEVYVAGVVHEECFEGVAARKISERVKPDYVVIGEASECNLKIGQRGRAEIVVETYGKPAHSANPQKGINAVYKASKLIDRVREMEMTYDEELGNGILELVDIKSAPYPGASVVPDYCKITYDRRLLVGESKESVLKPVLDLIEEMKKEDPEFDAKAFYAKGTEKCYTGEIISDERFFPGWKYSKEEDFVKNSFNSLVESGLNPVITYYSFCTNGSHYAGEAGIKTIGFGPSRENLAHTIDEYIEIEQLAKATVGYEAITKALLK</sequence>
<dbReference type="PANTHER" id="PTHR43808">
    <property type="entry name" value="ACETYLORNITHINE DEACETYLASE"/>
    <property type="match status" value="1"/>
</dbReference>
<keyword evidence="2" id="KW-0479">Metal-binding</keyword>
<dbReference type="InterPro" id="IPR002933">
    <property type="entry name" value="Peptidase_M20"/>
</dbReference>
<evidence type="ECO:0000313" key="7">
    <source>
        <dbReference type="Proteomes" id="UP001500339"/>
    </source>
</evidence>
<dbReference type="SUPFAM" id="SSF55031">
    <property type="entry name" value="Bacterial exopeptidase dimerisation domain"/>
    <property type="match status" value="1"/>
</dbReference>
<dbReference type="NCBIfam" id="NF009555">
    <property type="entry name" value="PRK13004.1"/>
    <property type="match status" value="1"/>
</dbReference>
<dbReference type="InterPro" id="IPR050072">
    <property type="entry name" value="Peptidase_M20A"/>
</dbReference>
<dbReference type="Pfam" id="PF07687">
    <property type="entry name" value="M20_dimer"/>
    <property type="match status" value="1"/>
</dbReference>
<dbReference type="Pfam" id="PF01546">
    <property type="entry name" value="Peptidase_M20"/>
    <property type="match status" value="1"/>
</dbReference>
<feature type="domain" description="Peptidase M20 dimerisation" evidence="5">
    <location>
        <begin position="172"/>
        <end position="279"/>
    </location>
</feature>
<reference evidence="6 7" key="1">
    <citation type="journal article" date="2019" name="Int. J. Syst. Evol. Microbiol.">
        <title>The Global Catalogue of Microorganisms (GCM) 10K type strain sequencing project: providing services to taxonomists for standard genome sequencing and annotation.</title>
        <authorList>
            <consortium name="The Broad Institute Genomics Platform"/>
            <consortium name="The Broad Institute Genome Sequencing Center for Infectious Disease"/>
            <person name="Wu L."/>
            <person name="Ma J."/>
        </authorList>
    </citation>
    <scope>NUCLEOTIDE SEQUENCE [LARGE SCALE GENOMIC DNA]</scope>
    <source>
        <strain evidence="6 7">JCM 1405</strain>
    </source>
</reference>
<protein>
    <submittedName>
        <fullName evidence="6">YgeY family selenium metabolism-linked hydrolase</fullName>
    </submittedName>
</protein>
<dbReference type="GO" id="GO:0016787">
    <property type="term" value="F:hydrolase activity"/>
    <property type="evidence" value="ECO:0007669"/>
    <property type="project" value="UniProtKB-KW"/>
</dbReference>
<accession>A0ABN1IMJ1</accession>
<dbReference type="EMBL" id="BAAACF010000001">
    <property type="protein sequence ID" value="GAA0717470.1"/>
    <property type="molecule type" value="Genomic_DNA"/>
</dbReference>
<evidence type="ECO:0000313" key="6">
    <source>
        <dbReference type="EMBL" id="GAA0717470.1"/>
    </source>
</evidence>
<dbReference type="SUPFAM" id="SSF53187">
    <property type="entry name" value="Zn-dependent exopeptidases"/>
    <property type="match status" value="1"/>
</dbReference>
<evidence type="ECO:0000256" key="4">
    <source>
        <dbReference type="ARBA" id="ARBA00022833"/>
    </source>
</evidence>
<comment type="caution">
    <text evidence="6">The sequence shown here is derived from an EMBL/GenBank/DDBJ whole genome shotgun (WGS) entry which is preliminary data.</text>
</comment>
<keyword evidence="7" id="KW-1185">Reference proteome</keyword>
<evidence type="ECO:0000256" key="3">
    <source>
        <dbReference type="ARBA" id="ARBA00022801"/>
    </source>
</evidence>
<dbReference type="InterPro" id="IPR011650">
    <property type="entry name" value="Peptidase_M20_dimer"/>
</dbReference>
<dbReference type="InterPro" id="IPR036264">
    <property type="entry name" value="Bact_exopeptidase_dim_dom"/>
</dbReference>
<proteinExistence type="predicted"/>
<dbReference type="Gene3D" id="3.40.630.10">
    <property type="entry name" value="Zn peptidases"/>
    <property type="match status" value="2"/>
</dbReference>
<dbReference type="Proteomes" id="UP001500339">
    <property type="component" value="Unassembled WGS sequence"/>
</dbReference>
<gene>
    <name evidence="6" type="ORF">GCM10008905_03160</name>
</gene>
<keyword evidence="3 6" id="KW-0378">Hydrolase</keyword>
<organism evidence="6 7">
    <name type="scientific">Clostridium malenominatum</name>
    <dbReference type="NCBI Taxonomy" id="1539"/>
    <lineage>
        <taxon>Bacteria</taxon>
        <taxon>Bacillati</taxon>
        <taxon>Bacillota</taxon>
        <taxon>Clostridia</taxon>
        <taxon>Eubacteriales</taxon>
        <taxon>Clostridiaceae</taxon>
        <taxon>Clostridium</taxon>
    </lineage>
</organism>
<dbReference type="InterPro" id="IPR001261">
    <property type="entry name" value="ArgE/DapE_CS"/>
</dbReference>
<dbReference type="RefSeq" id="WP_343765754.1">
    <property type="nucleotide sequence ID" value="NZ_BAAACF010000001.1"/>
</dbReference>